<evidence type="ECO:0000313" key="3">
    <source>
        <dbReference type="Proteomes" id="UP000190286"/>
    </source>
</evidence>
<dbReference type="RefSeq" id="WP_078783040.1">
    <property type="nucleotide sequence ID" value="NZ_FUYF01000001.1"/>
</dbReference>
<feature type="compositionally biased region" description="Low complexity" evidence="1">
    <location>
        <begin position="267"/>
        <end position="294"/>
    </location>
</feature>
<feature type="compositionally biased region" description="Basic and acidic residues" evidence="1">
    <location>
        <begin position="1"/>
        <end position="20"/>
    </location>
</feature>
<feature type="region of interest" description="Disordered" evidence="1">
    <location>
        <begin position="1"/>
        <end position="294"/>
    </location>
</feature>
<feature type="compositionally biased region" description="Basic residues" evidence="1">
    <location>
        <begin position="29"/>
        <end position="38"/>
    </location>
</feature>
<accession>A0A1T4W6H5</accession>
<dbReference type="Proteomes" id="UP000190286">
    <property type="component" value="Unassembled WGS sequence"/>
</dbReference>
<evidence type="ECO:0000256" key="1">
    <source>
        <dbReference type="SAM" id="MobiDB-lite"/>
    </source>
</evidence>
<name>A0A1T4W6H5_9FIRM</name>
<feature type="compositionally biased region" description="Basic and acidic residues" evidence="1">
    <location>
        <begin position="131"/>
        <end position="145"/>
    </location>
</feature>
<feature type="compositionally biased region" description="Polar residues" evidence="1">
    <location>
        <begin position="53"/>
        <end position="69"/>
    </location>
</feature>
<sequence length="294" mass="32184">MTEKPKETPHWTSAHRREDAQEAPSHNGAQHHKTKTRPHAVDIDGANHHRTRAATNDQIHTPQHNNTSVPAPALDEKHECTGHTSKIDREHHKQEALDQRGTREEARVAEGTRTDADLAPAKSHHAIKPGQHIEDTTDGQREKNPAGDAAQKNGEQPAPIDASGKNAENHRAPTGGPKEPSQPDAIPQIMQPSKIDTRDHATMVDVQKRKYTPSEQKITPTLRREDYEISPLSISTNCRSNSHTPPARPNTPVQIKAPKTAPRQPMTESPATAPKAATPTPTTTSSTRTGKTES</sequence>
<evidence type="ECO:0000313" key="2">
    <source>
        <dbReference type="EMBL" id="SKA72853.1"/>
    </source>
</evidence>
<dbReference type="STRING" id="745368.SAMN02745178_00018"/>
<dbReference type="EMBL" id="FUYF01000001">
    <property type="protein sequence ID" value="SKA72853.1"/>
    <property type="molecule type" value="Genomic_DNA"/>
</dbReference>
<keyword evidence="3" id="KW-1185">Reference proteome</keyword>
<gene>
    <name evidence="2" type="ORF">SAMN02745178_00018</name>
</gene>
<feature type="compositionally biased region" description="Basic and acidic residues" evidence="1">
    <location>
        <begin position="195"/>
        <end position="208"/>
    </location>
</feature>
<feature type="compositionally biased region" description="Polar residues" evidence="1">
    <location>
        <begin position="232"/>
        <end position="244"/>
    </location>
</feature>
<dbReference type="GeneID" id="93339384"/>
<protein>
    <submittedName>
        <fullName evidence="2">Uncharacterized protein</fullName>
    </submittedName>
</protein>
<dbReference type="AlphaFoldDB" id="A0A1T4W6H5"/>
<proteinExistence type="predicted"/>
<organism evidence="2 3">
    <name type="scientific">Gemmiger formicilis</name>
    <dbReference type="NCBI Taxonomy" id="745368"/>
    <lineage>
        <taxon>Bacteria</taxon>
        <taxon>Bacillati</taxon>
        <taxon>Bacillota</taxon>
        <taxon>Clostridia</taxon>
        <taxon>Eubacteriales</taxon>
        <taxon>Gemmiger</taxon>
    </lineage>
</organism>
<reference evidence="2 3" key="1">
    <citation type="submission" date="2017-02" db="EMBL/GenBank/DDBJ databases">
        <authorList>
            <person name="Peterson S.W."/>
        </authorList>
    </citation>
    <scope>NUCLEOTIDE SEQUENCE [LARGE SCALE GENOMIC DNA]</scope>
    <source>
        <strain evidence="2 3">ATCC 27749</strain>
    </source>
</reference>
<feature type="compositionally biased region" description="Basic and acidic residues" evidence="1">
    <location>
        <begin position="74"/>
        <end position="116"/>
    </location>
</feature>